<accession>A0ACC5R630</accession>
<reference evidence="1" key="1">
    <citation type="submission" date="2021-01" db="EMBL/GenBank/DDBJ databases">
        <authorList>
            <person name="Sun Q."/>
        </authorList>
    </citation>
    <scope>NUCLEOTIDE SEQUENCE</scope>
    <source>
        <strain evidence="1">YIM B02566</strain>
    </source>
</reference>
<evidence type="ECO:0000313" key="2">
    <source>
        <dbReference type="Proteomes" id="UP000616151"/>
    </source>
</evidence>
<evidence type="ECO:0000313" key="1">
    <source>
        <dbReference type="EMBL" id="MBK1868121.1"/>
    </source>
</evidence>
<gene>
    <name evidence="1" type="ORF">JHL16_17345</name>
</gene>
<dbReference type="EMBL" id="JAENHL010000007">
    <property type="protein sequence ID" value="MBK1868121.1"/>
    <property type="molecule type" value="Genomic_DNA"/>
</dbReference>
<sequence length="243" mass="26183">MQFANGIWQAAWDAYRINLKTVLIVVGLALVFDLVTDYFGGASSSSRSVADLFIWGMLAISIHGTILLNQVDLATTNSKLLGPFVLRSLALLALMMVPTFAAIIYFYEPDSLWLTLLKALPVIGAAALVVFALLGTWLPATVVGTDKRFGSALARGTKTFLYTAIRLIIGPGLIQGIITAVVMTIITRGIIVGEIYGAAGFSFLDLVFWPMAYLVRAYSVALLAVILSRAYLIAEQAMAQTKA</sequence>
<dbReference type="Proteomes" id="UP000616151">
    <property type="component" value="Unassembled WGS sequence"/>
</dbReference>
<keyword evidence="2" id="KW-1185">Reference proteome</keyword>
<name>A0ACC5R630_9HYPH</name>
<proteinExistence type="predicted"/>
<protein>
    <submittedName>
        <fullName evidence="1">Uncharacterized protein</fullName>
    </submittedName>
</protein>
<organism evidence="1 2">
    <name type="scientific">Taklimakanibacter albus</name>
    <dbReference type="NCBI Taxonomy" id="2800327"/>
    <lineage>
        <taxon>Bacteria</taxon>
        <taxon>Pseudomonadati</taxon>
        <taxon>Pseudomonadota</taxon>
        <taxon>Alphaproteobacteria</taxon>
        <taxon>Hyphomicrobiales</taxon>
        <taxon>Aestuariivirgaceae</taxon>
        <taxon>Taklimakanibacter</taxon>
    </lineage>
</organism>
<comment type="caution">
    <text evidence="1">The sequence shown here is derived from an EMBL/GenBank/DDBJ whole genome shotgun (WGS) entry which is preliminary data.</text>
</comment>